<protein>
    <submittedName>
        <fullName evidence="2">Uncharacterized protein</fullName>
    </submittedName>
</protein>
<evidence type="ECO:0000313" key="3">
    <source>
        <dbReference type="Proteomes" id="UP000237381"/>
    </source>
</evidence>
<feature type="non-terminal residue" evidence="2">
    <location>
        <position position="1"/>
    </location>
</feature>
<reference evidence="2 3" key="1">
    <citation type="submission" date="2018-01" db="EMBL/GenBank/DDBJ databases">
        <title>Genomic Encyclopedia of Type Strains, Phase III (KMG-III): the genomes of soil and plant-associated and newly described type strains.</title>
        <authorList>
            <person name="Whitman W."/>
        </authorList>
    </citation>
    <scope>NUCLEOTIDE SEQUENCE [LARGE SCALE GENOMIC DNA]</scope>
    <source>
        <strain evidence="2 3">JCM 18070</strain>
    </source>
</reference>
<accession>A0A2S4LUF4</accession>
<keyword evidence="3" id="KW-1185">Reference proteome</keyword>
<feature type="compositionally biased region" description="Polar residues" evidence="1">
    <location>
        <begin position="42"/>
        <end position="51"/>
    </location>
</feature>
<gene>
    <name evidence="2" type="ORF">B0G62_12769</name>
</gene>
<organism evidence="2 3">
    <name type="scientific">Paraburkholderia eburnea</name>
    <dbReference type="NCBI Taxonomy" id="1189126"/>
    <lineage>
        <taxon>Bacteria</taxon>
        <taxon>Pseudomonadati</taxon>
        <taxon>Pseudomonadota</taxon>
        <taxon>Betaproteobacteria</taxon>
        <taxon>Burkholderiales</taxon>
        <taxon>Burkholderiaceae</taxon>
        <taxon>Paraburkholderia</taxon>
    </lineage>
</organism>
<evidence type="ECO:0000313" key="2">
    <source>
        <dbReference type="EMBL" id="POR46087.1"/>
    </source>
</evidence>
<feature type="region of interest" description="Disordered" evidence="1">
    <location>
        <begin position="38"/>
        <end position="57"/>
    </location>
</feature>
<sequence>TGSQLGNAQNTVYQTDVFEKYGDEADAEIARIIAENAGPNAKQVSSANVQATKPAHG</sequence>
<dbReference type="Proteomes" id="UP000237381">
    <property type="component" value="Unassembled WGS sequence"/>
</dbReference>
<name>A0A2S4LUF4_9BURK</name>
<evidence type="ECO:0000256" key="1">
    <source>
        <dbReference type="SAM" id="MobiDB-lite"/>
    </source>
</evidence>
<proteinExistence type="predicted"/>
<comment type="caution">
    <text evidence="2">The sequence shown here is derived from an EMBL/GenBank/DDBJ whole genome shotgun (WGS) entry which is preliminary data.</text>
</comment>
<dbReference type="EMBL" id="PQGA01000027">
    <property type="protein sequence ID" value="POR46087.1"/>
    <property type="molecule type" value="Genomic_DNA"/>
</dbReference>
<dbReference type="AlphaFoldDB" id="A0A2S4LUF4"/>